<dbReference type="Proteomes" id="UP001316384">
    <property type="component" value="Chromosome"/>
</dbReference>
<dbReference type="EMBL" id="CP101987">
    <property type="protein sequence ID" value="UUI72822.1"/>
    <property type="molecule type" value="Genomic_DNA"/>
</dbReference>
<evidence type="ECO:0000313" key="3">
    <source>
        <dbReference type="EMBL" id="UUI72822.1"/>
    </source>
</evidence>
<dbReference type="InterPro" id="IPR022029">
    <property type="entry name" value="YoaR-like_PG-bd"/>
</dbReference>
<dbReference type="PANTHER" id="PTHR35788">
    <property type="entry name" value="EXPORTED PROTEIN-RELATED"/>
    <property type="match status" value="1"/>
</dbReference>
<name>A0ABY5KQQ2_9CELL</name>
<feature type="region of interest" description="Disordered" evidence="1">
    <location>
        <begin position="1"/>
        <end position="176"/>
    </location>
</feature>
<dbReference type="InterPro" id="IPR007391">
    <property type="entry name" value="Vancomycin_resist_VanW"/>
</dbReference>
<proteinExistence type="predicted"/>
<feature type="compositionally biased region" description="Low complexity" evidence="1">
    <location>
        <begin position="363"/>
        <end position="376"/>
    </location>
</feature>
<dbReference type="RefSeq" id="WP_227578400.1">
    <property type="nucleotide sequence ID" value="NZ_CP101987.1"/>
</dbReference>
<feature type="compositionally biased region" description="Low complexity" evidence="1">
    <location>
        <begin position="242"/>
        <end position="261"/>
    </location>
</feature>
<feature type="region of interest" description="Disordered" evidence="1">
    <location>
        <begin position="300"/>
        <end position="379"/>
    </location>
</feature>
<feature type="region of interest" description="Disordered" evidence="1">
    <location>
        <begin position="192"/>
        <end position="280"/>
    </location>
</feature>
<dbReference type="Pfam" id="PF04294">
    <property type="entry name" value="VanW"/>
    <property type="match status" value="1"/>
</dbReference>
<evidence type="ECO:0000256" key="1">
    <source>
        <dbReference type="SAM" id="MobiDB-lite"/>
    </source>
</evidence>
<evidence type="ECO:0000259" key="2">
    <source>
        <dbReference type="Pfam" id="PF12229"/>
    </source>
</evidence>
<feature type="region of interest" description="Disordered" evidence="1">
    <location>
        <begin position="413"/>
        <end position="455"/>
    </location>
</feature>
<accession>A0ABY5KQQ2</accession>
<feature type="compositionally biased region" description="Low complexity" evidence="1">
    <location>
        <begin position="433"/>
        <end position="451"/>
    </location>
</feature>
<feature type="domain" description="YoaR-like putative peptidoglycan binding" evidence="2">
    <location>
        <begin position="704"/>
        <end position="768"/>
    </location>
</feature>
<gene>
    <name evidence="3" type="ORF">NP048_05065</name>
</gene>
<keyword evidence="4" id="KW-1185">Reference proteome</keyword>
<feature type="compositionally biased region" description="Basic and acidic residues" evidence="1">
    <location>
        <begin position="1"/>
        <end position="20"/>
    </location>
</feature>
<organism evidence="3 4">
    <name type="scientific">Cellulomonas xiejunii</name>
    <dbReference type="NCBI Taxonomy" id="2968083"/>
    <lineage>
        <taxon>Bacteria</taxon>
        <taxon>Bacillati</taxon>
        <taxon>Actinomycetota</taxon>
        <taxon>Actinomycetes</taxon>
        <taxon>Micrococcales</taxon>
        <taxon>Cellulomonadaceae</taxon>
        <taxon>Cellulomonas</taxon>
    </lineage>
</organism>
<feature type="compositionally biased region" description="Low complexity" evidence="1">
    <location>
        <begin position="164"/>
        <end position="176"/>
    </location>
</feature>
<feature type="compositionally biased region" description="Pro residues" evidence="1">
    <location>
        <begin position="230"/>
        <end position="241"/>
    </location>
</feature>
<feature type="compositionally biased region" description="Acidic residues" evidence="1">
    <location>
        <begin position="76"/>
        <end position="86"/>
    </location>
</feature>
<feature type="compositionally biased region" description="Polar residues" evidence="1">
    <location>
        <begin position="55"/>
        <end position="65"/>
    </location>
</feature>
<reference evidence="3 4" key="1">
    <citation type="submission" date="2022-07" db="EMBL/GenBank/DDBJ databases">
        <title>Novel species in genus cellulomonas.</title>
        <authorList>
            <person name="Ye L."/>
        </authorList>
    </citation>
    <scope>NUCLEOTIDE SEQUENCE [LARGE SCALE GENOMIC DNA]</scope>
    <source>
        <strain evidence="4">zg-B89</strain>
    </source>
</reference>
<dbReference type="PANTHER" id="PTHR35788:SF1">
    <property type="entry name" value="EXPORTED PROTEIN"/>
    <property type="match status" value="1"/>
</dbReference>
<feature type="compositionally biased region" description="Low complexity" evidence="1">
    <location>
        <begin position="192"/>
        <end position="229"/>
    </location>
</feature>
<evidence type="ECO:0000313" key="4">
    <source>
        <dbReference type="Proteomes" id="UP001316384"/>
    </source>
</evidence>
<dbReference type="Pfam" id="PF12229">
    <property type="entry name" value="PG_binding_4"/>
    <property type="match status" value="1"/>
</dbReference>
<sequence length="1023" mass="103668">MTHGTDRDTPTGGAADRDAADVPDGTEAGVVRDGVPQQHDARDDLPDVEPVPADGSTTETTSALQAQGVGARADGAPEDGAPEDGAPDAALPEPPVFPTTASDDDEPVGVEPGSAQSEDVAGVVEPAPDEGDDAPAAHVTASGDEADERPPVPVSTDEAAGSDAVTPAAPEPAAVAPPVAARRPLAPVAEEPLAAWPSWDDVAVAAPTAPDAGDTTGDSAGPDASAEPDAPAPDAPAPDAPAPDGALDSPASDARPDAPASHGPSGDHEATPTPLPPLRLGDLSALAFTALNAASVGVPAHALPQSPLPDPGAAQDDRSAGAGGDASRETDGAAQAPVIEEPATPGPATQESATQESAEADESAPAAATARGATPAVSRVDETAVVPAATSDVAATSDAAAAPDDATRAIPLVPASQGAWPRSAGAEDTRAVPGGPAASDPDSPDASLLDGFEPEREPRRWSRKIAVVGGAVALVAALYVGSSYALADRVPHGATVAGVEIGSMSSSEAEQHLTDELADRATSPVPVVAQEVQSELDPVAAGLELDAAATVERLTGVDLTQPVRLWRHLVGVGEQPPVTVVDEDALDAELTQLSGSLMLAPVDGTVVFADGAAHATEAVDGWELDGREAASVLEDGWLTAARPVTLPTRVVPPAVSQAETDRALAQLARPLTAAPVTVQVADRQAVLDVATLTAHAAVVPQDGILQLQLDGAALSEAVLGQLPDLLTTAADARFEFQDGAPVIIPGTPGTTLDPAALATSVVQAATTGTGRVAPVDLVQSDPAQTQEALAALGVKEVVSEFSTPLTSEPRRTRNIANGLENITGTLVRPGETFSLTEALGPVDAAHGYVEAGAIVNGEHKDAWGGGLSQVSTTTYNAAYFAGFEDVEHTPHSEWFQRYPEGREATIFTGVIDLKWKNNTPYGALVQGFVADGRAHVRIWSTKHFTVETSKSGRSGVVSPTTVYSQSPTCEPQSAGNPGFTVTNTRRVLLDGQEVDSESQTWRYKPQNKVICGTAPVPGATPAP</sequence>
<dbReference type="InterPro" id="IPR052913">
    <property type="entry name" value="Glycopeptide_resist_protein"/>
</dbReference>
<protein>
    <submittedName>
        <fullName evidence="3">VanW family protein</fullName>
    </submittedName>
</protein>